<keyword evidence="2" id="KW-1185">Reference proteome</keyword>
<protein>
    <submittedName>
        <fullName evidence="1">Uncharacterized protein</fullName>
    </submittedName>
</protein>
<comment type="caution">
    <text evidence="1">The sequence shown here is derived from an EMBL/GenBank/DDBJ whole genome shotgun (WGS) entry which is preliminary data.</text>
</comment>
<evidence type="ECO:0000313" key="1">
    <source>
        <dbReference type="EMBL" id="GHO92670.1"/>
    </source>
</evidence>
<evidence type="ECO:0000313" key="2">
    <source>
        <dbReference type="Proteomes" id="UP000597444"/>
    </source>
</evidence>
<dbReference type="AlphaFoldDB" id="A0A8J3IL01"/>
<proteinExistence type="predicted"/>
<dbReference type="RefSeq" id="WP_220203491.1">
    <property type="nucleotide sequence ID" value="NZ_BNJK01000001.1"/>
</dbReference>
<reference evidence="1" key="1">
    <citation type="submission" date="2020-10" db="EMBL/GenBank/DDBJ databases">
        <title>Taxonomic study of unclassified bacteria belonging to the class Ktedonobacteria.</title>
        <authorList>
            <person name="Yabe S."/>
            <person name="Wang C.M."/>
            <person name="Zheng Y."/>
            <person name="Sakai Y."/>
            <person name="Cavaletti L."/>
            <person name="Monciardini P."/>
            <person name="Donadio S."/>
        </authorList>
    </citation>
    <scope>NUCLEOTIDE SEQUENCE</scope>
    <source>
        <strain evidence="1">ID150040</strain>
    </source>
</reference>
<organism evidence="1 2">
    <name type="scientific">Reticulibacter mediterranei</name>
    <dbReference type="NCBI Taxonomy" id="2778369"/>
    <lineage>
        <taxon>Bacteria</taxon>
        <taxon>Bacillati</taxon>
        <taxon>Chloroflexota</taxon>
        <taxon>Ktedonobacteria</taxon>
        <taxon>Ktedonobacterales</taxon>
        <taxon>Reticulibacteraceae</taxon>
        <taxon>Reticulibacter</taxon>
    </lineage>
</organism>
<dbReference type="Proteomes" id="UP000597444">
    <property type="component" value="Unassembled WGS sequence"/>
</dbReference>
<dbReference type="EMBL" id="BNJK01000001">
    <property type="protein sequence ID" value="GHO92670.1"/>
    <property type="molecule type" value="Genomic_DNA"/>
</dbReference>
<name>A0A8J3IL01_9CHLR</name>
<gene>
    <name evidence="1" type="ORF">KSF_027180</name>
</gene>
<sequence length="78" mass="9210">MSEQRQEEDQALWEEIPEPPQEAVTFDYSTLNEETRAFVRQKTEETHLYLKRTTEAIVQIGHNLLAVQHRLGHGRFMT</sequence>
<accession>A0A8J3IL01</accession>